<name>A0A813DEG2_POLGL</name>
<dbReference type="Proteomes" id="UP000654075">
    <property type="component" value="Unassembled WGS sequence"/>
</dbReference>
<accession>A0A813DEG2</accession>
<keyword evidence="10" id="KW-1185">Reference proteome</keyword>
<dbReference type="GO" id="GO:0020037">
    <property type="term" value="F:heme binding"/>
    <property type="evidence" value="ECO:0007669"/>
    <property type="project" value="InterPro"/>
</dbReference>
<dbReference type="PANTHER" id="PTHR10582">
    <property type="entry name" value="TRANSIENT RECEPTOR POTENTIAL ION CHANNEL PROTEIN"/>
    <property type="match status" value="1"/>
</dbReference>
<keyword evidence="5 7" id="KW-0472">Membrane</keyword>
<dbReference type="Pfam" id="PF00520">
    <property type="entry name" value="Ion_trans"/>
    <property type="match status" value="1"/>
</dbReference>
<comment type="caution">
    <text evidence="9">The sequence shown here is derived from an EMBL/GenBank/DDBJ whole genome shotgun (WGS) entry which is preliminary data.</text>
</comment>
<evidence type="ECO:0000259" key="8">
    <source>
        <dbReference type="Pfam" id="PF00520"/>
    </source>
</evidence>
<feature type="compositionally biased region" description="Basic and acidic residues" evidence="6">
    <location>
        <begin position="237"/>
        <end position="266"/>
    </location>
</feature>
<feature type="compositionally biased region" description="Gly residues" evidence="6">
    <location>
        <begin position="1160"/>
        <end position="1179"/>
    </location>
</feature>
<feature type="region of interest" description="Disordered" evidence="6">
    <location>
        <begin position="1"/>
        <end position="36"/>
    </location>
</feature>
<evidence type="ECO:0000313" key="10">
    <source>
        <dbReference type="Proteomes" id="UP000654075"/>
    </source>
</evidence>
<feature type="region of interest" description="Disordered" evidence="6">
    <location>
        <begin position="219"/>
        <end position="266"/>
    </location>
</feature>
<feature type="compositionally biased region" description="Acidic residues" evidence="6">
    <location>
        <begin position="1"/>
        <end position="29"/>
    </location>
</feature>
<proteinExistence type="predicted"/>
<evidence type="ECO:0000256" key="3">
    <source>
        <dbReference type="ARBA" id="ARBA00022737"/>
    </source>
</evidence>
<evidence type="ECO:0000256" key="4">
    <source>
        <dbReference type="ARBA" id="ARBA00022989"/>
    </source>
</evidence>
<feature type="transmembrane region" description="Helical" evidence="7">
    <location>
        <begin position="994"/>
        <end position="1015"/>
    </location>
</feature>
<dbReference type="InterPro" id="IPR024862">
    <property type="entry name" value="TRPV"/>
</dbReference>
<keyword evidence="3" id="KW-0677">Repeat</keyword>
<feature type="compositionally biased region" description="Acidic residues" evidence="6">
    <location>
        <begin position="223"/>
        <end position="236"/>
    </location>
</feature>
<feature type="transmembrane region" description="Helical" evidence="7">
    <location>
        <begin position="777"/>
        <end position="802"/>
    </location>
</feature>
<dbReference type="CDD" id="cd01040">
    <property type="entry name" value="Mb-like"/>
    <property type="match status" value="2"/>
</dbReference>
<dbReference type="PANTHER" id="PTHR10582:SF2">
    <property type="entry name" value="INACTIVE"/>
    <property type="match status" value="1"/>
</dbReference>
<feature type="compositionally biased region" description="Basic residues" evidence="6">
    <location>
        <begin position="1131"/>
        <end position="1142"/>
    </location>
</feature>
<evidence type="ECO:0000256" key="7">
    <source>
        <dbReference type="SAM" id="Phobius"/>
    </source>
</evidence>
<dbReference type="GO" id="GO:0005216">
    <property type="term" value="F:monoatomic ion channel activity"/>
    <property type="evidence" value="ECO:0007669"/>
    <property type="project" value="InterPro"/>
</dbReference>
<feature type="transmembrane region" description="Helical" evidence="7">
    <location>
        <begin position="905"/>
        <end position="928"/>
    </location>
</feature>
<reference evidence="9" key="1">
    <citation type="submission" date="2021-02" db="EMBL/GenBank/DDBJ databases">
        <authorList>
            <person name="Dougan E. K."/>
            <person name="Rhodes N."/>
            <person name="Thang M."/>
            <person name="Chan C."/>
        </authorList>
    </citation>
    <scope>NUCLEOTIDE SEQUENCE</scope>
</reference>
<evidence type="ECO:0000256" key="6">
    <source>
        <dbReference type="SAM" id="MobiDB-lite"/>
    </source>
</evidence>
<dbReference type="InterPro" id="IPR044399">
    <property type="entry name" value="Mb-like_M"/>
</dbReference>
<evidence type="ECO:0000256" key="2">
    <source>
        <dbReference type="ARBA" id="ARBA00022692"/>
    </source>
</evidence>
<dbReference type="InterPro" id="IPR012292">
    <property type="entry name" value="Globin/Proto"/>
</dbReference>
<sequence length="1179" mass="129640">MSDQEEEVEATEEETDMDIEEEEEAEVEGGNEAGDAVDAKVEDIIIGALTEVQDKTLEEIRLPEATVAEVQSTWTAYLNSASSRDAAGEAIYGAIYDSAPSLQSLFKTPRAVMAMRIMGGINNIVNAMHTPAALKTIVESFGFQHLDLDVTVPRVIIFRDAIVDLLELELEARFTSRAKSGWQSILNYAGGAFIYVRREYAGRLKIIASSWATANKKAKEFEDAQEGDGDEVGEGGEADKEGGETKGEMDRGSKEDSKSEARASVEKVSKINTMNVPTTFSEMFMFNGAVMGFGNSVWMQEVLESFDDMATNVQNSYRLQEECDTLGLRLAKYRGTVNLSEFKSVMLASLRSLVPKDWNSAHEVAWTWLWENIERMLTALTGKPQVQEKALESFIMSLSEDSRNYLRRQVFKSFFALAPAGQDYFKQSSTRLYWITDQVVAMTIEIYKDPRKMVEELSALGLRHVGYGIPTEFFAPLVSGYVEVVRTLTTDENAEDGFRWSLSLISRILVRTINEGSTIVMKAINTNSARQLEMAVACAPRGKRALWLLNITVGTQSISPFYWSIESGSEESARAMIIDLLTIRADRDNYYYGLDHLIERHPDVIQRLCADAQALLPTLLNGLIWRSRLTQGGKRRVNFYLKHLIQDADENFNQALEWMVDAGDPKILCHPVVVLCAELVWGRLANKYFLLGKCWFLFTLIIFITSQSILQHLNEGHQGQSTRDGIFALRCFIYLCSMGQLIHVQVKSVRKDIRAGNLRMLGGIIRIPEYWTSWKNFVALLLVLVLMFMLANEPIIWCLSHYDANVHTSMELLEEMARDAEMAASGDHAVAAASGAAASAVAASAAPAVAAAGHRLLSAGEAVAAAASAGASVVVDHNGDLFTQHCPEGDENLENYAPASMVAMLLYWTLIVDLSVFSTRISAFVLVCGRVVSELALFIMAGFFLILAFASAISALNHHNPDFSGIPKGMMSLTEITLSMYPTEHFAEMQDSPIVFACVAVYIILAMVFLLNLLVAQLNGAYQAVYADMVGYARLNRGKIICQTVPVISAYRWRSWLATLRLDERLEFNEGDVGLAGGVQVLETANANPTNIDMIHRFGGSTSPAMQWPEEDAGNDESDKFERLEKVILRATRKMGGGKKGSKAGGSSSMGLSSSQSGVGSSGVGSSGGSTGGSENGSQ</sequence>
<keyword evidence="4 7" id="KW-1133">Transmembrane helix</keyword>
<protein>
    <recommendedName>
        <fullName evidence="8">Ion transport domain-containing protein</fullName>
    </recommendedName>
</protein>
<dbReference type="AlphaFoldDB" id="A0A813DEG2"/>
<comment type="subcellular location">
    <subcellularLocation>
        <location evidence="1">Membrane</location>
        <topology evidence="1">Multi-pass membrane protein</topology>
    </subcellularLocation>
</comment>
<dbReference type="GO" id="GO:0005886">
    <property type="term" value="C:plasma membrane"/>
    <property type="evidence" value="ECO:0007669"/>
    <property type="project" value="TreeGrafter"/>
</dbReference>
<keyword evidence="2 7" id="KW-0812">Transmembrane</keyword>
<feature type="domain" description="Ion transport" evidence="8">
    <location>
        <begin position="905"/>
        <end position="1027"/>
    </location>
</feature>
<dbReference type="InterPro" id="IPR005821">
    <property type="entry name" value="Ion_trans_dom"/>
</dbReference>
<feature type="transmembrane region" description="Helical" evidence="7">
    <location>
        <begin position="688"/>
        <end position="706"/>
    </location>
</feature>
<dbReference type="InterPro" id="IPR009050">
    <property type="entry name" value="Globin-like_sf"/>
</dbReference>
<organism evidence="9 10">
    <name type="scientific">Polarella glacialis</name>
    <name type="common">Dinoflagellate</name>
    <dbReference type="NCBI Taxonomy" id="89957"/>
    <lineage>
        <taxon>Eukaryota</taxon>
        <taxon>Sar</taxon>
        <taxon>Alveolata</taxon>
        <taxon>Dinophyceae</taxon>
        <taxon>Suessiales</taxon>
        <taxon>Suessiaceae</taxon>
        <taxon>Polarella</taxon>
    </lineage>
</organism>
<dbReference type="SUPFAM" id="SSF46458">
    <property type="entry name" value="Globin-like"/>
    <property type="match status" value="2"/>
</dbReference>
<feature type="region of interest" description="Disordered" evidence="6">
    <location>
        <begin position="1130"/>
        <end position="1179"/>
    </location>
</feature>
<evidence type="ECO:0000313" key="9">
    <source>
        <dbReference type="EMBL" id="CAE8585201.1"/>
    </source>
</evidence>
<feature type="transmembrane region" description="Helical" evidence="7">
    <location>
        <begin position="935"/>
        <end position="956"/>
    </location>
</feature>
<evidence type="ECO:0000256" key="5">
    <source>
        <dbReference type="ARBA" id="ARBA00023136"/>
    </source>
</evidence>
<dbReference type="GO" id="GO:0019825">
    <property type="term" value="F:oxygen binding"/>
    <property type="evidence" value="ECO:0007669"/>
    <property type="project" value="InterPro"/>
</dbReference>
<dbReference type="OrthoDB" id="436496at2759"/>
<dbReference type="EMBL" id="CAJNNV010001502">
    <property type="protein sequence ID" value="CAE8585201.1"/>
    <property type="molecule type" value="Genomic_DNA"/>
</dbReference>
<dbReference type="GO" id="GO:0098703">
    <property type="term" value="P:calcium ion import across plasma membrane"/>
    <property type="evidence" value="ECO:0007669"/>
    <property type="project" value="TreeGrafter"/>
</dbReference>
<gene>
    <name evidence="9" type="ORF">PGLA1383_LOCUS4114</name>
</gene>
<dbReference type="Gene3D" id="1.10.490.10">
    <property type="entry name" value="Globins"/>
    <property type="match status" value="3"/>
</dbReference>
<evidence type="ECO:0000256" key="1">
    <source>
        <dbReference type="ARBA" id="ARBA00004141"/>
    </source>
</evidence>
<feature type="compositionally biased region" description="Low complexity" evidence="6">
    <location>
        <begin position="1145"/>
        <end position="1159"/>
    </location>
</feature>